<keyword evidence="8" id="KW-1185">Reference proteome</keyword>
<evidence type="ECO:0000256" key="3">
    <source>
        <dbReference type="ARBA" id="ARBA00022989"/>
    </source>
</evidence>
<evidence type="ECO:0000256" key="1">
    <source>
        <dbReference type="ARBA" id="ARBA00004141"/>
    </source>
</evidence>
<dbReference type="EMBL" id="JACBZY010000001">
    <property type="protein sequence ID" value="NYH00324.1"/>
    <property type="molecule type" value="Genomic_DNA"/>
</dbReference>
<gene>
    <name evidence="7" type="ORF">BJ979_002949</name>
</gene>
<dbReference type="InterPro" id="IPR019109">
    <property type="entry name" value="MamF_MmsF"/>
</dbReference>
<keyword evidence="2 6" id="KW-0812">Transmembrane</keyword>
<dbReference type="Proteomes" id="UP000553888">
    <property type="component" value="Unassembled WGS sequence"/>
</dbReference>
<comment type="caution">
    <text evidence="7">The sequence shown here is derived from an EMBL/GenBank/DDBJ whole genome shotgun (WGS) entry which is preliminary data.</text>
</comment>
<evidence type="ECO:0008006" key="9">
    <source>
        <dbReference type="Google" id="ProtNLM"/>
    </source>
</evidence>
<feature type="region of interest" description="Disordered" evidence="5">
    <location>
        <begin position="1"/>
        <end position="72"/>
    </location>
</feature>
<dbReference type="AlphaFoldDB" id="A0A852YCS1"/>
<evidence type="ECO:0000256" key="6">
    <source>
        <dbReference type="SAM" id="Phobius"/>
    </source>
</evidence>
<evidence type="ECO:0000256" key="4">
    <source>
        <dbReference type="ARBA" id="ARBA00023136"/>
    </source>
</evidence>
<comment type="subcellular location">
    <subcellularLocation>
        <location evidence="1">Membrane</location>
        <topology evidence="1">Multi-pass membrane protein</topology>
    </subcellularLocation>
</comment>
<keyword evidence="4 6" id="KW-0472">Membrane</keyword>
<feature type="transmembrane region" description="Helical" evidence="6">
    <location>
        <begin position="116"/>
        <end position="136"/>
    </location>
</feature>
<keyword evidence="3 6" id="KW-1133">Transmembrane helix</keyword>
<evidence type="ECO:0000256" key="5">
    <source>
        <dbReference type="SAM" id="MobiDB-lite"/>
    </source>
</evidence>
<dbReference type="RefSeq" id="WP_246286784.1">
    <property type="nucleotide sequence ID" value="NZ_JACBZY010000001.1"/>
</dbReference>
<evidence type="ECO:0000313" key="8">
    <source>
        <dbReference type="Proteomes" id="UP000553888"/>
    </source>
</evidence>
<sequence>MSDGQPTPPADTPQPEGTPGVTPPPPAGATPPPPPGATPPPPPNYGATPPPPPGAPGAYPQQGYPAAPGVQPMNPTDEKTWSILLHLGPIIVSFLVPLIGYLVLKDRGPFIRHNAVQALNFTLTMLIGYVASYLLMLVLIGFITLPIVWVLSIVFAIIAAVKTNKGEYYTYPFSIKFVK</sequence>
<evidence type="ECO:0000313" key="7">
    <source>
        <dbReference type="EMBL" id="NYH00324.1"/>
    </source>
</evidence>
<organism evidence="7 8">
    <name type="scientific">Schumannella luteola</name>
    <dbReference type="NCBI Taxonomy" id="472059"/>
    <lineage>
        <taxon>Bacteria</taxon>
        <taxon>Bacillati</taxon>
        <taxon>Actinomycetota</taxon>
        <taxon>Actinomycetes</taxon>
        <taxon>Micrococcales</taxon>
        <taxon>Microbacteriaceae</taxon>
        <taxon>Schumannella</taxon>
    </lineage>
</organism>
<accession>A0A852YCS1</accession>
<evidence type="ECO:0000256" key="2">
    <source>
        <dbReference type="ARBA" id="ARBA00022692"/>
    </source>
</evidence>
<protein>
    <recommendedName>
        <fullName evidence="9">DUF4870 domain-containing protein</fullName>
    </recommendedName>
</protein>
<dbReference type="Pfam" id="PF09685">
    <property type="entry name" value="MamF_MmsF"/>
    <property type="match status" value="1"/>
</dbReference>
<proteinExistence type="predicted"/>
<feature type="compositionally biased region" description="Low complexity" evidence="5">
    <location>
        <begin position="56"/>
        <end position="69"/>
    </location>
</feature>
<feature type="transmembrane region" description="Helical" evidence="6">
    <location>
        <begin position="142"/>
        <end position="161"/>
    </location>
</feature>
<name>A0A852YCS1_9MICO</name>
<feature type="compositionally biased region" description="Pro residues" evidence="5">
    <location>
        <begin position="21"/>
        <end position="55"/>
    </location>
</feature>
<feature type="transmembrane region" description="Helical" evidence="6">
    <location>
        <begin position="83"/>
        <end position="104"/>
    </location>
</feature>
<reference evidence="7 8" key="1">
    <citation type="submission" date="2020-07" db="EMBL/GenBank/DDBJ databases">
        <title>Sequencing the genomes of 1000 actinobacteria strains.</title>
        <authorList>
            <person name="Klenk H.-P."/>
        </authorList>
    </citation>
    <scope>NUCLEOTIDE SEQUENCE [LARGE SCALE GENOMIC DNA]</scope>
    <source>
        <strain evidence="7 8">DSM 23141</strain>
    </source>
</reference>
<feature type="compositionally biased region" description="Pro residues" evidence="5">
    <location>
        <begin position="1"/>
        <end position="12"/>
    </location>
</feature>